<feature type="transmembrane region" description="Helical" evidence="5">
    <location>
        <begin position="306"/>
        <end position="327"/>
    </location>
</feature>
<evidence type="ECO:0000256" key="4">
    <source>
        <dbReference type="ARBA" id="ARBA00023136"/>
    </source>
</evidence>
<dbReference type="RefSeq" id="WP_238385464.1">
    <property type="nucleotide sequence ID" value="NZ_JAMXAX010000011.1"/>
</dbReference>
<comment type="subcellular location">
    <subcellularLocation>
        <location evidence="1">Membrane</location>
        <topology evidence="1">Multi-pass membrane protein</topology>
    </subcellularLocation>
</comment>
<feature type="transmembrane region" description="Helical" evidence="5">
    <location>
        <begin position="85"/>
        <end position="103"/>
    </location>
</feature>
<dbReference type="PANTHER" id="PTHR10846">
    <property type="entry name" value="SODIUM/POTASSIUM/CALCIUM EXCHANGER"/>
    <property type="match status" value="1"/>
</dbReference>
<evidence type="ECO:0000313" key="8">
    <source>
        <dbReference type="Proteomes" id="UP001595693"/>
    </source>
</evidence>
<keyword evidence="3 5" id="KW-1133">Transmembrane helix</keyword>
<reference evidence="8" key="1">
    <citation type="journal article" date="2019" name="Int. J. Syst. Evol. Microbiol.">
        <title>The Global Catalogue of Microorganisms (GCM) 10K type strain sequencing project: providing services to taxonomists for standard genome sequencing and annotation.</title>
        <authorList>
            <consortium name="The Broad Institute Genomics Platform"/>
            <consortium name="The Broad Institute Genome Sequencing Center for Infectious Disease"/>
            <person name="Wu L."/>
            <person name="Ma J."/>
        </authorList>
    </citation>
    <scope>NUCLEOTIDE SEQUENCE [LARGE SCALE GENOMIC DNA]</scope>
    <source>
        <strain evidence="8">CCUG 2113</strain>
    </source>
</reference>
<feature type="transmembrane region" description="Helical" evidence="5">
    <location>
        <begin position="211"/>
        <end position="230"/>
    </location>
</feature>
<feature type="domain" description="Sodium/calcium exchanger membrane region" evidence="6">
    <location>
        <begin position="15"/>
        <end position="170"/>
    </location>
</feature>
<accession>A0ABV8DES1</accession>
<evidence type="ECO:0000313" key="7">
    <source>
        <dbReference type="EMBL" id="MFC3937083.1"/>
    </source>
</evidence>
<feature type="transmembrane region" description="Helical" evidence="5">
    <location>
        <begin position="339"/>
        <end position="359"/>
    </location>
</feature>
<proteinExistence type="predicted"/>
<keyword evidence="2 5" id="KW-0812">Transmembrane</keyword>
<protein>
    <submittedName>
        <fullName evidence="7">Sodium:calcium antiporter</fullName>
    </submittedName>
</protein>
<name>A0ABV8DES1_9BURK</name>
<dbReference type="Gene3D" id="1.20.1420.30">
    <property type="entry name" value="NCX, central ion-binding region"/>
    <property type="match status" value="1"/>
</dbReference>
<dbReference type="InterPro" id="IPR044880">
    <property type="entry name" value="NCX_ion-bd_dom_sf"/>
</dbReference>
<evidence type="ECO:0000256" key="2">
    <source>
        <dbReference type="ARBA" id="ARBA00022692"/>
    </source>
</evidence>
<evidence type="ECO:0000256" key="3">
    <source>
        <dbReference type="ARBA" id="ARBA00022989"/>
    </source>
</evidence>
<dbReference type="PANTHER" id="PTHR10846:SF8">
    <property type="entry name" value="INNER MEMBRANE PROTEIN YRBG"/>
    <property type="match status" value="1"/>
</dbReference>
<evidence type="ECO:0000256" key="5">
    <source>
        <dbReference type="SAM" id="Phobius"/>
    </source>
</evidence>
<evidence type="ECO:0000259" key="6">
    <source>
        <dbReference type="Pfam" id="PF01699"/>
    </source>
</evidence>
<comment type="caution">
    <text evidence="7">The sequence shown here is derived from an EMBL/GenBank/DDBJ whole genome shotgun (WGS) entry which is preliminary data.</text>
</comment>
<dbReference type="Proteomes" id="UP001595693">
    <property type="component" value="Unassembled WGS sequence"/>
</dbReference>
<feature type="domain" description="Sodium/calcium exchanger membrane region" evidence="6">
    <location>
        <begin position="211"/>
        <end position="353"/>
    </location>
</feature>
<keyword evidence="8" id="KW-1185">Reference proteome</keyword>
<dbReference type="EMBL" id="JBHSAJ010000062">
    <property type="protein sequence ID" value="MFC3937083.1"/>
    <property type="molecule type" value="Genomic_DNA"/>
</dbReference>
<organism evidence="7 8">
    <name type="scientific">Acidovorax facilis</name>
    <dbReference type="NCBI Taxonomy" id="12917"/>
    <lineage>
        <taxon>Bacteria</taxon>
        <taxon>Pseudomonadati</taxon>
        <taxon>Pseudomonadota</taxon>
        <taxon>Betaproteobacteria</taxon>
        <taxon>Burkholderiales</taxon>
        <taxon>Comamonadaceae</taxon>
        <taxon>Acidovorax</taxon>
    </lineage>
</organism>
<dbReference type="InterPro" id="IPR004837">
    <property type="entry name" value="NaCa_Exmemb"/>
</dbReference>
<sequence>MPALRASTMTATLLVWLQFAVCAGLIGAAGYQLSRYGDAIAQRTGLSGSWIGLTLVASVTSLPELATGITSVTIANTPNLAVGNALGSCVLNLVFLVVIDLLYRPAPVWTRAAHGHVLAGAFGVVLLGFLLLGLLMGQLGATASASTGAGTASQRSVGLLTPVILLLYLVAMRTVFAYERSHPAAPPADTVPPTNNAAPTLPSLRQAATRFAMAAAIVVGAGMWLPFVAVNLATTMGWNRSFVGSLFVALVTTLPELAVTLSALRLGALDMAIGNLLGSNLFNVAIVGIDDLFYRPGDLLAHVSPVHAITAASAVVMTGLAVVGLFFRPRSRVLRAVGMVSIGMAAVYLVNTYVVFLYGN</sequence>
<dbReference type="InterPro" id="IPR004481">
    <property type="entry name" value="K/Na/Ca-exchanger"/>
</dbReference>
<dbReference type="Pfam" id="PF01699">
    <property type="entry name" value="Na_Ca_ex"/>
    <property type="match status" value="2"/>
</dbReference>
<gene>
    <name evidence="7" type="ORF">ACFOW3_20895</name>
</gene>
<feature type="transmembrane region" description="Helical" evidence="5">
    <location>
        <begin position="242"/>
        <end position="264"/>
    </location>
</feature>
<evidence type="ECO:0000256" key="1">
    <source>
        <dbReference type="ARBA" id="ARBA00004141"/>
    </source>
</evidence>
<keyword evidence="4 5" id="KW-0472">Membrane</keyword>
<feature type="transmembrane region" description="Helical" evidence="5">
    <location>
        <begin position="115"/>
        <end position="136"/>
    </location>
</feature>
<feature type="transmembrane region" description="Helical" evidence="5">
    <location>
        <begin position="156"/>
        <end position="176"/>
    </location>
</feature>